<dbReference type="GO" id="GO:0005813">
    <property type="term" value="C:centrosome"/>
    <property type="evidence" value="ECO:0007669"/>
    <property type="project" value="InterPro"/>
</dbReference>
<sequence length="102" mass="11856">MNIDYRSKRAEASRREVLFGRSKAAVRRTTEEVCTGLNIGATLTEEEQSYRDALRKIQEQQELRQKEKEEVQRYEAQLEEEMRRHQAWGRGEGGAPLKDSTG</sequence>
<evidence type="ECO:0008006" key="4">
    <source>
        <dbReference type="Google" id="ProtNLM"/>
    </source>
</evidence>
<gene>
    <name evidence="2" type="ORF">KC01_LOCUS19171</name>
</gene>
<evidence type="ECO:0000313" key="2">
    <source>
        <dbReference type="EMBL" id="CAL1589544.1"/>
    </source>
</evidence>
<dbReference type="GO" id="GO:0000922">
    <property type="term" value="C:spindle pole"/>
    <property type="evidence" value="ECO:0007669"/>
    <property type="project" value="InterPro"/>
</dbReference>
<proteinExistence type="predicted"/>
<dbReference type="GO" id="GO:0005874">
    <property type="term" value="C:microtubule"/>
    <property type="evidence" value="ECO:0007669"/>
    <property type="project" value="InterPro"/>
</dbReference>
<dbReference type="Proteomes" id="UP001497482">
    <property type="component" value="Chromosome 18"/>
</dbReference>
<dbReference type="EMBL" id="OZ035840">
    <property type="protein sequence ID" value="CAL1589544.1"/>
    <property type="molecule type" value="Genomic_DNA"/>
</dbReference>
<keyword evidence="3" id="KW-1185">Reference proteome</keyword>
<accession>A0AAV2KJ04</accession>
<protein>
    <recommendedName>
        <fullName evidence="4">ATPase inhibitor</fullName>
    </recommendedName>
</protein>
<dbReference type="PANTHER" id="PTHR21616">
    <property type="entry name" value="CENTROSOME SPINDLE POLE ASSOCIATED PROTEIN"/>
    <property type="match status" value="1"/>
</dbReference>
<dbReference type="GO" id="GO:0032467">
    <property type="term" value="P:positive regulation of cytokinesis"/>
    <property type="evidence" value="ECO:0007669"/>
    <property type="project" value="InterPro"/>
</dbReference>
<dbReference type="PANTHER" id="PTHR21616:SF2">
    <property type="entry name" value="CENTROSOME AND SPINDLE POLE-ASSOCIATED PROTEIN 1"/>
    <property type="match status" value="1"/>
</dbReference>
<name>A0AAV2KJ04_KNICA</name>
<evidence type="ECO:0000313" key="3">
    <source>
        <dbReference type="Proteomes" id="UP001497482"/>
    </source>
</evidence>
<dbReference type="InterPro" id="IPR026708">
    <property type="entry name" value="CSPP1"/>
</dbReference>
<reference evidence="2 3" key="1">
    <citation type="submission" date="2024-04" db="EMBL/GenBank/DDBJ databases">
        <authorList>
            <person name="Waldvogel A.-M."/>
            <person name="Schoenle A."/>
        </authorList>
    </citation>
    <scope>NUCLEOTIDE SEQUENCE [LARGE SCALE GENOMIC DNA]</scope>
</reference>
<evidence type="ECO:0000256" key="1">
    <source>
        <dbReference type="SAM" id="MobiDB-lite"/>
    </source>
</evidence>
<organism evidence="2 3">
    <name type="scientific">Knipowitschia caucasica</name>
    <name type="common">Caucasian dwarf goby</name>
    <name type="synonym">Pomatoschistus caucasicus</name>
    <dbReference type="NCBI Taxonomy" id="637954"/>
    <lineage>
        <taxon>Eukaryota</taxon>
        <taxon>Metazoa</taxon>
        <taxon>Chordata</taxon>
        <taxon>Craniata</taxon>
        <taxon>Vertebrata</taxon>
        <taxon>Euteleostomi</taxon>
        <taxon>Actinopterygii</taxon>
        <taxon>Neopterygii</taxon>
        <taxon>Teleostei</taxon>
        <taxon>Neoteleostei</taxon>
        <taxon>Acanthomorphata</taxon>
        <taxon>Gobiaria</taxon>
        <taxon>Gobiiformes</taxon>
        <taxon>Gobioidei</taxon>
        <taxon>Gobiidae</taxon>
        <taxon>Gobiinae</taxon>
        <taxon>Knipowitschia</taxon>
    </lineage>
</organism>
<dbReference type="AlphaFoldDB" id="A0AAV2KJ04"/>
<feature type="region of interest" description="Disordered" evidence="1">
    <location>
        <begin position="83"/>
        <end position="102"/>
    </location>
</feature>